<feature type="non-terminal residue" evidence="2">
    <location>
        <position position="1"/>
    </location>
</feature>
<accession>A0ABU7ANI5</accession>
<sequence>PNGIKTVNSLFTLLDSYHKTAMDFTLVIFVPEQKKRRCFLKMDPKGSRYKQSRRGPRTKP</sequence>
<protein>
    <submittedName>
        <fullName evidence="2">Uncharacterized protein</fullName>
    </submittedName>
</protein>
<reference evidence="2 3" key="1">
    <citation type="submission" date="2021-07" db="EMBL/GenBank/DDBJ databases">
        <authorList>
            <person name="Palmer J.M."/>
        </authorList>
    </citation>
    <scope>NUCLEOTIDE SEQUENCE [LARGE SCALE GENOMIC DNA]</scope>
    <source>
        <strain evidence="2 3">AT_MEX2019</strain>
        <tissue evidence="2">Muscle</tissue>
    </source>
</reference>
<comment type="caution">
    <text evidence="2">The sequence shown here is derived from an EMBL/GenBank/DDBJ whole genome shotgun (WGS) entry which is preliminary data.</text>
</comment>
<dbReference type="Proteomes" id="UP001345963">
    <property type="component" value="Unassembled WGS sequence"/>
</dbReference>
<name>A0ABU7ANI5_9TELE</name>
<feature type="compositionally biased region" description="Basic residues" evidence="1">
    <location>
        <begin position="47"/>
        <end position="60"/>
    </location>
</feature>
<feature type="region of interest" description="Disordered" evidence="1">
    <location>
        <begin position="41"/>
        <end position="60"/>
    </location>
</feature>
<evidence type="ECO:0000313" key="2">
    <source>
        <dbReference type="EMBL" id="MED6239598.1"/>
    </source>
</evidence>
<organism evidence="2 3">
    <name type="scientific">Ataeniobius toweri</name>
    <dbReference type="NCBI Taxonomy" id="208326"/>
    <lineage>
        <taxon>Eukaryota</taxon>
        <taxon>Metazoa</taxon>
        <taxon>Chordata</taxon>
        <taxon>Craniata</taxon>
        <taxon>Vertebrata</taxon>
        <taxon>Euteleostomi</taxon>
        <taxon>Actinopterygii</taxon>
        <taxon>Neopterygii</taxon>
        <taxon>Teleostei</taxon>
        <taxon>Neoteleostei</taxon>
        <taxon>Acanthomorphata</taxon>
        <taxon>Ovalentaria</taxon>
        <taxon>Atherinomorphae</taxon>
        <taxon>Cyprinodontiformes</taxon>
        <taxon>Goodeidae</taxon>
        <taxon>Ataeniobius</taxon>
    </lineage>
</organism>
<proteinExistence type="predicted"/>
<evidence type="ECO:0000256" key="1">
    <source>
        <dbReference type="SAM" id="MobiDB-lite"/>
    </source>
</evidence>
<evidence type="ECO:0000313" key="3">
    <source>
        <dbReference type="Proteomes" id="UP001345963"/>
    </source>
</evidence>
<keyword evidence="3" id="KW-1185">Reference proteome</keyword>
<dbReference type="EMBL" id="JAHUTI010021678">
    <property type="protein sequence ID" value="MED6239598.1"/>
    <property type="molecule type" value="Genomic_DNA"/>
</dbReference>
<gene>
    <name evidence="2" type="ORF">ATANTOWER_008465</name>
</gene>